<gene>
    <name evidence="4" type="ORF">HNR61_001809</name>
</gene>
<dbReference type="RefSeq" id="WP_182842655.1">
    <property type="nucleotide sequence ID" value="NZ_BAAALP010000035.1"/>
</dbReference>
<feature type="transmembrane region" description="Helical" evidence="2">
    <location>
        <begin position="47"/>
        <end position="72"/>
    </location>
</feature>
<feature type="region of interest" description="Disordered" evidence="1">
    <location>
        <begin position="100"/>
        <end position="159"/>
    </location>
</feature>
<keyword evidence="2" id="KW-1133">Transmembrane helix</keyword>
<feature type="signal peptide" evidence="3">
    <location>
        <begin position="1"/>
        <end position="23"/>
    </location>
</feature>
<name>A0A7W3LL79_ACTNM</name>
<sequence>MLLFVGLVLAVAAVAAAVGVVMANSAPTTLTVFGEAVPGVAHQWQVFLAGGAVATVFIVGMMVTFIGAGRTIRARRDLKEMRAKHEKSLTTLEMEKRQLQQELARVRRSQAAAPAPGRAAPAPAPGRPVASRPAPNAPARAATPRSQVKAASPFFDRAD</sequence>
<feature type="compositionally biased region" description="Low complexity" evidence="1">
    <location>
        <begin position="109"/>
        <end position="145"/>
    </location>
</feature>
<comment type="caution">
    <text evidence="4">The sequence shown here is derived from an EMBL/GenBank/DDBJ whole genome shotgun (WGS) entry which is preliminary data.</text>
</comment>
<keyword evidence="5" id="KW-1185">Reference proteome</keyword>
<keyword evidence="2" id="KW-0472">Membrane</keyword>
<keyword evidence="2" id="KW-0812">Transmembrane</keyword>
<feature type="chain" id="PRO_5039259469" description="Lipopolysaccharide assembly protein A domain-containing protein" evidence="3">
    <location>
        <begin position="24"/>
        <end position="159"/>
    </location>
</feature>
<reference evidence="4 5" key="1">
    <citation type="submission" date="2020-08" db="EMBL/GenBank/DDBJ databases">
        <title>Genomic Encyclopedia of Type Strains, Phase IV (KMG-IV): sequencing the most valuable type-strain genomes for metagenomic binning, comparative biology and taxonomic classification.</title>
        <authorList>
            <person name="Goeker M."/>
        </authorList>
    </citation>
    <scope>NUCLEOTIDE SEQUENCE [LARGE SCALE GENOMIC DNA]</scope>
    <source>
        <strain evidence="4 5">DSM 44197</strain>
    </source>
</reference>
<dbReference type="Proteomes" id="UP000572680">
    <property type="component" value="Unassembled WGS sequence"/>
</dbReference>
<evidence type="ECO:0000313" key="5">
    <source>
        <dbReference type="Proteomes" id="UP000572680"/>
    </source>
</evidence>
<proteinExistence type="predicted"/>
<evidence type="ECO:0008006" key="6">
    <source>
        <dbReference type="Google" id="ProtNLM"/>
    </source>
</evidence>
<dbReference type="EMBL" id="JACJIA010000002">
    <property type="protein sequence ID" value="MBA8950196.1"/>
    <property type="molecule type" value="Genomic_DNA"/>
</dbReference>
<protein>
    <recommendedName>
        <fullName evidence="6">Lipopolysaccharide assembly protein A domain-containing protein</fullName>
    </recommendedName>
</protein>
<organism evidence="4 5">
    <name type="scientific">Actinomadura namibiensis</name>
    <dbReference type="NCBI Taxonomy" id="182080"/>
    <lineage>
        <taxon>Bacteria</taxon>
        <taxon>Bacillati</taxon>
        <taxon>Actinomycetota</taxon>
        <taxon>Actinomycetes</taxon>
        <taxon>Streptosporangiales</taxon>
        <taxon>Thermomonosporaceae</taxon>
        <taxon>Actinomadura</taxon>
    </lineage>
</organism>
<dbReference type="AlphaFoldDB" id="A0A7W3LL79"/>
<evidence type="ECO:0000256" key="3">
    <source>
        <dbReference type="SAM" id="SignalP"/>
    </source>
</evidence>
<evidence type="ECO:0000256" key="2">
    <source>
        <dbReference type="SAM" id="Phobius"/>
    </source>
</evidence>
<evidence type="ECO:0000313" key="4">
    <source>
        <dbReference type="EMBL" id="MBA8950196.1"/>
    </source>
</evidence>
<keyword evidence="3" id="KW-0732">Signal</keyword>
<evidence type="ECO:0000256" key="1">
    <source>
        <dbReference type="SAM" id="MobiDB-lite"/>
    </source>
</evidence>
<accession>A0A7W3LL79</accession>